<proteinExistence type="predicted"/>
<feature type="non-terminal residue" evidence="1">
    <location>
        <position position="1"/>
    </location>
</feature>
<reference evidence="1 2" key="1">
    <citation type="submission" date="2021-06" db="EMBL/GenBank/DDBJ databases">
        <authorList>
            <person name="Kallberg Y."/>
            <person name="Tangrot J."/>
            <person name="Rosling A."/>
        </authorList>
    </citation>
    <scope>NUCLEOTIDE SEQUENCE [LARGE SCALE GENOMIC DNA]</scope>
    <source>
        <strain evidence="1 2">120-4 pot B 10/14</strain>
    </source>
</reference>
<dbReference type="Proteomes" id="UP000789901">
    <property type="component" value="Unassembled WGS sequence"/>
</dbReference>
<keyword evidence="2" id="KW-1185">Reference proteome</keyword>
<protein>
    <submittedName>
        <fullName evidence="1">3890_t:CDS:1</fullName>
    </submittedName>
</protein>
<accession>A0ABN7X1A0</accession>
<evidence type="ECO:0000313" key="1">
    <source>
        <dbReference type="EMBL" id="CAG8844257.1"/>
    </source>
</evidence>
<dbReference type="EMBL" id="CAJVQB010075250">
    <property type="protein sequence ID" value="CAG8844257.1"/>
    <property type="molecule type" value="Genomic_DNA"/>
</dbReference>
<organism evidence="1 2">
    <name type="scientific">Gigaspora margarita</name>
    <dbReference type="NCBI Taxonomy" id="4874"/>
    <lineage>
        <taxon>Eukaryota</taxon>
        <taxon>Fungi</taxon>
        <taxon>Fungi incertae sedis</taxon>
        <taxon>Mucoromycota</taxon>
        <taxon>Glomeromycotina</taxon>
        <taxon>Glomeromycetes</taxon>
        <taxon>Diversisporales</taxon>
        <taxon>Gigasporaceae</taxon>
        <taxon>Gigaspora</taxon>
    </lineage>
</organism>
<gene>
    <name evidence="1" type="ORF">GMARGA_LOCUS36994</name>
</gene>
<name>A0ABN7X1A0_GIGMA</name>
<comment type="caution">
    <text evidence="1">The sequence shown here is derived from an EMBL/GenBank/DDBJ whole genome shotgun (WGS) entry which is preliminary data.</text>
</comment>
<evidence type="ECO:0000313" key="2">
    <source>
        <dbReference type="Proteomes" id="UP000789901"/>
    </source>
</evidence>
<sequence>QQHVRTFTRALMTINLNGSPLKSILQQLQIAATTNTLILMERTSKLTTVLMHLINTIHELEITIEQADSMLKKSFNKAELKWVEQLVDYNIEKMLK</sequence>